<dbReference type="PANTHER" id="PTHR36206:SF12">
    <property type="entry name" value="ASPERCRYPTIN BIOSYNTHESIS CLUSTER-SPECIFIC TRANSCRIPTION REGULATOR ATNN-RELATED"/>
    <property type="match status" value="1"/>
</dbReference>
<dbReference type="EMBL" id="JAAQPF010000015">
    <property type="protein sequence ID" value="KAF5720826.1"/>
    <property type="molecule type" value="Genomic_DNA"/>
</dbReference>
<dbReference type="Proteomes" id="UP000532311">
    <property type="component" value="Unassembled WGS sequence"/>
</dbReference>
<comment type="caution">
    <text evidence="8">The sequence shown here is derived from an EMBL/GenBank/DDBJ whole genome shotgun (WGS) entry which is preliminary data.</text>
</comment>
<dbReference type="Gene3D" id="3.90.550.20">
    <property type="match status" value="1"/>
</dbReference>
<dbReference type="PANTHER" id="PTHR36206">
    <property type="entry name" value="ASPERCRYPTIN BIOSYNTHESIS CLUSTER-SPECIFIC TRANSCRIPTION REGULATOR ATNN-RELATED"/>
    <property type="match status" value="1"/>
</dbReference>
<evidence type="ECO:0000313" key="9">
    <source>
        <dbReference type="Proteomes" id="UP000532311"/>
    </source>
</evidence>
<name>A0A8H5Z0A8_9HYPO</name>
<reference evidence="8 9" key="1">
    <citation type="submission" date="2020-05" db="EMBL/GenBank/DDBJ databases">
        <title>Identification and distribution of gene clusters putatively required for synthesis of sphingolipid metabolism inhibitors in phylogenetically diverse species of the filamentous fungus Fusarium.</title>
        <authorList>
            <person name="Kim H.-S."/>
            <person name="Busman M."/>
            <person name="Brown D.W."/>
            <person name="Divon H."/>
            <person name="Uhlig S."/>
            <person name="Proctor R.H."/>
        </authorList>
    </citation>
    <scope>NUCLEOTIDE SEQUENCE [LARGE SCALE GENOMIC DNA]</scope>
    <source>
        <strain evidence="8 9">NRRL 26131</strain>
    </source>
</reference>
<dbReference type="InterPro" id="IPR008441">
    <property type="entry name" value="AfumC-like_glycosyl_Trfase"/>
</dbReference>
<keyword evidence="4" id="KW-0238">DNA-binding</keyword>
<gene>
    <name evidence="8" type="ORF">FGLOB1_462</name>
</gene>
<evidence type="ECO:0000256" key="4">
    <source>
        <dbReference type="ARBA" id="ARBA00023125"/>
    </source>
</evidence>
<accession>A0A8H5Z0A8</accession>
<keyword evidence="6" id="KW-0539">Nucleus</keyword>
<keyword evidence="5" id="KW-0804">Transcription</keyword>
<keyword evidence="2" id="KW-0862">Zinc</keyword>
<evidence type="ECO:0000256" key="6">
    <source>
        <dbReference type="ARBA" id="ARBA00023242"/>
    </source>
</evidence>
<evidence type="ECO:0000256" key="3">
    <source>
        <dbReference type="ARBA" id="ARBA00023015"/>
    </source>
</evidence>
<dbReference type="InterPro" id="IPR029044">
    <property type="entry name" value="Nucleotide-diphossugar_trans"/>
</dbReference>
<dbReference type="GO" id="GO:0008270">
    <property type="term" value="F:zinc ion binding"/>
    <property type="evidence" value="ECO:0007669"/>
    <property type="project" value="InterPro"/>
</dbReference>
<dbReference type="AlphaFoldDB" id="A0A8H5Z0A8"/>
<protein>
    <submittedName>
        <fullName evidence="8">Capsule polysaccharide biosynthesis protein</fullName>
    </submittedName>
</protein>
<dbReference type="InterPro" id="IPR052360">
    <property type="entry name" value="Transcr_Regulatory_Proteins"/>
</dbReference>
<dbReference type="GO" id="GO:0016757">
    <property type="term" value="F:glycosyltransferase activity"/>
    <property type="evidence" value="ECO:0007669"/>
    <property type="project" value="InterPro"/>
</dbReference>
<dbReference type="GO" id="GO:0000981">
    <property type="term" value="F:DNA-binding transcription factor activity, RNA polymerase II-specific"/>
    <property type="evidence" value="ECO:0007669"/>
    <property type="project" value="InterPro"/>
</dbReference>
<sequence>MTRVKPGQRQRARAPKVRTGCGTCKSTYCLPIPIRVFVVLTKVVRRVKCDEARPACTSTGRKCNGYQTNTPSPPAASSPSAVSSPTSVISTYSTQPEARSFQFFIEKTLVNFQTFFEDDLWNRRVLQVAQSTDCIRHAIVALAYYHELYLTHEQWRSLESVSALKHYNLAIKELLNPSPNTSSQGHILVLSCLIFICIELLHGKTDSAIGLFRYGCAMIQQFRRTFSANRSHGSHAKSDVEATFSLADACFRRIAVQLLMLMGDVDVGIWSSYHETFSNALPPPETSFSSLSDAREAILELLVEQASPGLKGKPIYEIVSHATKVEQWGQSFDNLLTELKNSGKSLSISEQRAIALLQLHRKYLEINVAKYLHGQGNPCFWDRFTAEFDEIVNCAATAAGLDKNYTQRNWAKNSPSEAYFHVDLGYTSVLVSVIARCRDPSVRRRAIAVMLAERVQEGVFNGTQSRLISIHQLHPYNKRIEPAILFDFITIHSNFSNVVHMSLTSTLLPTSTTTTSAMGKFTIPKCATGLREIDPSLLDLRPASEIIAQLQTYQPITSEKNVWAVWDKGFYAMYPSHQQTVINWVRRLGPSWTVRLVDFVEGSPNNIFKYVGKEWFPETFVNKTMDGKHAPQHAADLARLALIYEHGGVWMDVSNMLHIHLDTLFWDHISSPDTPYEMAAWIITGQIRAKWGDFGNFMLAARKNCEFIKNWHEGYKELWKGRTNVDGFHKHPLIAEIGLAEGLANPEDANQIYFMTDYVSQMVIGDRTRNLVDYTTGFDGREFWEKKVFMVEGIENGILGALKTNLDGQKQADYFLTRLDEPDLDKRSEAEAFMVEMLEKSHMYKMYHNSMGDRPALGDLVKKKENHDITHRPGTFGELYRYGTVHWEPTREVVRLVPQRNGDEIIKGTPTKTAAQFSISILERQRLHDMDGLYTAY</sequence>
<proteinExistence type="predicted"/>
<dbReference type="InterPro" id="IPR001138">
    <property type="entry name" value="Zn2Cys6_DnaBD"/>
</dbReference>
<evidence type="ECO:0000256" key="2">
    <source>
        <dbReference type="ARBA" id="ARBA00022833"/>
    </source>
</evidence>
<dbReference type="InterPro" id="IPR021858">
    <property type="entry name" value="Fun_TF"/>
</dbReference>
<keyword evidence="1" id="KW-0479">Metal-binding</keyword>
<feature type="compositionally biased region" description="Polar residues" evidence="7">
    <location>
        <begin position="60"/>
        <end position="69"/>
    </location>
</feature>
<dbReference type="Pfam" id="PF05704">
    <property type="entry name" value="Caps_synth"/>
    <property type="match status" value="1"/>
</dbReference>
<keyword evidence="9" id="KW-1185">Reference proteome</keyword>
<evidence type="ECO:0000256" key="7">
    <source>
        <dbReference type="SAM" id="MobiDB-lite"/>
    </source>
</evidence>
<feature type="region of interest" description="Disordered" evidence="7">
    <location>
        <begin position="60"/>
        <end position="83"/>
    </location>
</feature>
<organism evidence="8 9">
    <name type="scientific">Fusarium globosum</name>
    <dbReference type="NCBI Taxonomy" id="78864"/>
    <lineage>
        <taxon>Eukaryota</taxon>
        <taxon>Fungi</taxon>
        <taxon>Dikarya</taxon>
        <taxon>Ascomycota</taxon>
        <taxon>Pezizomycotina</taxon>
        <taxon>Sordariomycetes</taxon>
        <taxon>Hypocreomycetidae</taxon>
        <taxon>Hypocreales</taxon>
        <taxon>Nectriaceae</taxon>
        <taxon>Fusarium</taxon>
        <taxon>Fusarium fujikuroi species complex</taxon>
    </lineage>
</organism>
<keyword evidence="3" id="KW-0805">Transcription regulation</keyword>
<dbReference type="GO" id="GO:0003677">
    <property type="term" value="F:DNA binding"/>
    <property type="evidence" value="ECO:0007669"/>
    <property type="project" value="UniProtKB-KW"/>
</dbReference>
<dbReference type="SUPFAM" id="SSF53448">
    <property type="entry name" value="Nucleotide-diphospho-sugar transferases"/>
    <property type="match status" value="1"/>
</dbReference>
<evidence type="ECO:0000313" key="8">
    <source>
        <dbReference type="EMBL" id="KAF5720826.1"/>
    </source>
</evidence>
<dbReference type="CDD" id="cd00067">
    <property type="entry name" value="GAL4"/>
    <property type="match status" value="1"/>
</dbReference>
<dbReference type="Pfam" id="PF11951">
    <property type="entry name" value="Fungal_trans_2"/>
    <property type="match status" value="1"/>
</dbReference>
<evidence type="ECO:0000256" key="5">
    <source>
        <dbReference type="ARBA" id="ARBA00023163"/>
    </source>
</evidence>
<evidence type="ECO:0000256" key="1">
    <source>
        <dbReference type="ARBA" id="ARBA00022723"/>
    </source>
</evidence>